<dbReference type="AlphaFoldDB" id="A0A653BYV8"/>
<feature type="domain" description="PDZ" evidence="5">
    <location>
        <begin position="46"/>
        <end position="128"/>
    </location>
</feature>
<evidence type="ECO:0000256" key="1">
    <source>
        <dbReference type="ARBA" id="ARBA00004316"/>
    </source>
</evidence>
<name>A0A653BYV8_CALMS</name>
<dbReference type="PROSITE" id="PS50106">
    <property type="entry name" value="PDZ"/>
    <property type="match status" value="2"/>
</dbReference>
<sequence>MLATEYHRTGTTTGGTSSSTSKYSCSAVSSETLSGSCGSRNNRVRTVRLVRRHAGAGGTLSRAHHHQPPLGFSIRGGHEHGTGVFVSHVEPGSEADQQGLRVGDQIIRINGFTIEDAVHKEVLQLISNHTHLTLKVRGVGMIPVKEQKNDSLSWQIISPSTSSSRSSPQFGEKTRDVRINIFVAPRSKLGCGICKGPDWKPGIFVQFTKEGGIAREAGLRPGDQIVQCNGVDFSDVPFNEAVNLMKTSRQLDLVIRKSAASELFPGESSGYNSSASSVTEDQNPAWSDPKRLSIVKEENHDLEDRLAHERLNKRISSNSIKWELDEWNEETESQYYKKTIINLSDTGSTIKSSAEECRPSESNSTKKELEKDNQTVVEVHRSEIDDEIENNHSKLKKSASVSSFASVTSKSSITSATSSLSSAISMEIQRRIQKQASKQANDSIDEQLQVKKMLKNVTFDQQHQHNKLMNEFKQVHQKMFKPNENDGGKQNEVIGKDTMYRLAHKDLSKKLSNKLFDLVNAEDASSEGSKKIGATASPPPPPPPPPSSKTGDQEPSNTSTLKPSKTKPKAPPVPPVKHSTLSFQQPPPCPTPDYDTLSIASSTSTILKKDQDAVEMESLDSFRMSAPSSVHPKPPSTYFQKRDMVVGGEEGQYGTIKGHKPVEKSKSVSVIIGEYQANTQPGKLNFLRRGPDTFKPDGSRTGLADELRHTLNRSNLRKRTESMDDLLSTTQQIKPQSNGTVRISLKSNLSKEFTKSTSDLTEDFETSFKPRNKITINVNNEKKFDGSSNGIFKSNYGEYHRATE</sequence>
<dbReference type="InterPro" id="IPR051844">
    <property type="entry name" value="USH2_Complex_Protein"/>
</dbReference>
<comment type="subcellular location">
    <subcellularLocation>
        <location evidence="1">Cell projection</location>
    </subcellularLocation>
</comment>
<dbReference type="InterPro" id="IPR001478">
    <property type="entry name" value="PDZ"/>
</dbReference>
<dbReference type="SMART" id="SM00228">
    <property type="entry name" value="PDZ"/>
    <property type="match status" value="2"/>
</dbReference>
<evidence type="ECO:0000256" key="3">
    <source>
        <dbReference type="ARBA" id="ARBA00023273"/>
    </source>
</evidence>
<keyword evidence="2" id="KW-0677">Repeat</keyword>
<dbReference type="PANTHER" id="PTHR23116:SF36">
    <property type="entry name" value="HARMONIN"/>
    <property type="match status" value="1"/>
</dbReference>
<dbReference type="InterPro" id="IPR036034">
    <property type="entry name" value="PDZ_sf"/>
</dbReference>
<dbReference type="GO" id="GO:0002142">
    <property type="term" value="C:stereocilia ankle link complex"/>
    <property type="evidence" value="ECO:0007669"/>
    <property type="project" value="TreeGrafter"/>
</dbReference>
<dbReference type="SUPFAM" id="SSF50156">
    <property type="entry name" value="PDZ domain-like"/>
    <property type="match status" value="2"/>
</dbReference>
<dbReference type="GO" id="GO:0005886">
    <property type="term" value="C:plasma membrane"/>
    <property type="evidence" value="ECO:0007669"/>
    <property type="project" value="TreeGrafter"/>
</dbReference>
<accession>A0A653BYV8</accession>
<evidence type="ECO:0000256" key="2">
    <source>
        <dbReference type="ARBA" id="ARBA00022737"/>
    </source>
</evidence>
<gene>
    <name evidence="6" type="ORF">CALMAC_LOCUS4647</name>
</gene>
<feature type="compositionally biased region" description="Basic and acidic residues" evidence="4">
    <location>
        <begin position="353"/>
        <end position="376"/>
    </location>
</feature>
<dbReference type="PANTHER" id="PTHR23116">
    <property type="entry name" value="PDZ DOMAIN CONTAINING WHIRLIN AND HARMONIN-RELATED"/>
    <property type="match status" value="1"/>
</dbReference>
<dbReference type="Pfam" id="PF00595">
    <property type="entry name" value="PDZ"/>
    <property type="match status" value="2"/>
</dbReference>
<dbReference type="OrthoDB" id="6021951at2759"/>
<feature type="compositionally biased region" description="Low complexity" evidence="4">
    <location>
        <begin position="9"/>
        <end position="21"/>
    </location>
</feature>
<dbReference type="Proteomes" id="UP000410492">
    <property type="component" value="Unassembled WGS sequence"/>
</dbReference>
<dbReference type="FunFam" id="2.30.42.10:FF:000219">
    <property type="entry name" value="Uncharacterized protein, isoform C"/>
    <property type="match status" value="1"/>
</dbReference>
<dbReference type="EMBL" id="CAACVG010006544">
    <property type="protein sequence ID" value="VEN40506.1"/>
    <property type="molecule type" value="Genomic_DNA"/>
</dbReference>
<feature type="compositionally biased region" description="Low complexity" evidence="4">
    <location>
        <begin position="268"/>
        <end position="277"/>
    </location>
</feature>
<evidence type="ECO:0000313" key="7">
    <source>
        <dbReference type="Proteomes" id="UP000410492"/>
    </source>
</evidence>
<evidence type="ECO:0000313" key="6">
    <source>
        <dbReference type="EMBL" id="VEN40506.1"/>
    </source>
</evidence>
<feature type="region of interest" description="Disordered" evidence="4">
    <location>
        <begin position="524"/>
        <end position="597"/>
    </location>
</feature>
<protein>
    <recommendedName>
        <fullName evidence="5">PDZ domain-containing protein</fullName>
    </recommendedName>
</protein>
<keyword evidence="7" id="KW-1185">Reference proteome</keyword>
<feature type="domain" description="PDZ" evidence="5">
    <location>
        <begin position="178"/>
        <end position="248"/>
    </location>
</feature>
<keyword evidence="3" id="KW-0966">Cell projection</keyword>
<organism evidence="6 7">
    <name type="scientific">Callosobruchus maculatus</name>
    <name type="common">Southern cowpea weevil</name>
    <name type="synonym">Pulse bruchid</name>
    <dbReference type="NCBI Taxonomy" id="64391"/>
    <lineage>
        <taxon>Eukaryota</taxon>
        <taxon>Metazoa</taxon>
        <taxon>Ecdysozoa</taxon>
        <taxon>Arthropoda</taxon>
        <taxon>Hexapoda</taxon>
        <taxon>Insecta</taxon>
        <taxon>Pterygota</taxon>
        <taxon>Neoptera</taxon>
        <taxon>Endopterygota</taxon>
        <taxon>Coleoptera</taxon>
        <taxon>Polyphaga</taxon>
        <taxon>Cucujiformia</taxon>
        <taxon>Chrysomeloidea</taxon>
        <taxon>Chrysomelidae</taxon>
        <taxon>Bruchinae</taxon>
        <taxon>Bruchini</taxon>
        <taxon>Callosobruchus</taxon>
    </lineage>
</organism>
<evidence type="ECO:0000256" key="4">
    <source>
        <dbReference type="SAM" id="MobiDB-lite"/>
    </source>
</evidence>
<dbReference type="Gene3D" id="2.30.42.10">
    <property type="match status" value="2"/>
</dbReference>
<feature type="region of interest" description="Disordered" evidence="4">
    <location>
        <begin position="349"/>
        <end position="376"/>
    </location>
</feature>
<dbReference type="GO" id="GO:0005929">
    <property type="term" value="C:cilium"/>
    <property type="evidence" value="ECO:0007669"/>
    <property type="project" value="TreeGrafter"/>
</dbReference>
<feature type="compositionally biased region" description="Pro residues" evidence="4">
    <location>
        <begin position="537"/>
        <end position="547"/>
    </location>
</feature>
<feature type="region of interest" description="Disordered" evidence="4">
    <location>
        <begin position="266"/>
        <end position="288"/>
    </location>
</feature>
<proteinExistence type="predicted"/>
<evidence type="ECO:0000259" key="5">
    <source>
        <dbReference type="PROSITE" id="PS50106"/>
    </source>
</evidence>
<feature type="region of interest" description="Disordered" evidence="4">
    <location>
        <begin position="1"/>
        <end position="23"/>
    </location>
</feature>
<feature type="region of interest" description="Disordered" evidence="4">
    <location>
        <begin position="382"/>
        <end position="401"/>
    </location>
</feature>
<reference evidence="6 7" key="1">
    <citation type="submission" date="2019-01" db="EMBL/GenBank/DDBJ databases">
        <authorList>
            <person name="Sayadi A."/>
        </authorList>
    </citation>
    <scope>NUCLEOTIDE SEQUENCE [LARGE SCALE GENOMIC DNA]</scope>
</reference>
<dbReference type="GO" id="GO:0032426">
    <property type="term" value="C:stereocilium tip"/>
    <property type="evidence" value="ECO:0007669"/>
    <property type="project" value="TreeGrafter"/>
</dbReference>